<protein>
    <submittedName>
        <fullName evidence="1">HAD family hydrolase</fullName>
        <ecNumber evidence="1">3.-.-.-</ecNumber>
    </submittedName>
</protein>
<comment type="caution">
    <text evidence="1">The sequence shown here is derived from an EMBL/GenBank/DDBJ whole genome shotgun (WGS) entry which is preliminary data.</text>
</comment>
<evidence type="ECO:0000313" key="1">
    <source>
        <dbReference type="EMBL" id="MFD1410312.1"/>
    </source>
</evidence>
<dbReference type="RefSeq" id="WP_164509134.1">
    <property type="nucleotide sequence ID" value="NZ_JBHTOH010000014.1"/>
</dbReference>
<accession>A0ABW4BN29</accession>
<dbReference type="PANTHER" id="PTHR43434:SF26">
    <property type="entry name" value="PYROPHOSPHATASE PPAX"/>
    <property type="match status" value="1"/>
</dbReference>
<keyword evidence="1" id="KW-0378">Hydrolase</keyword>
<dbReference type="SUPFAM" id="SSF56784">
    <property type="entry name" value="HAD-like"/>
    <property type="match status" value="1"/>
</dbReference>
<reference evidence="2" key="1">
    <citation type="journal article" date="2019" name="Int. J. Syst. Evol. Microbiol.">
        <title>The Global Catalogue of Microorganisms (GCM) 10K type strain sequencing project: providing services to taxonomists for standard genome sequencing and annotation.</title>
        <authorList>
            <consortium name="The Broad Institute Genomics Platform"/>
            <consortium name="The Broad Institute Genome Sequencing Center for Infectious Disease"/>
            <person name="Wu L."/>
            <person name="Ma J."/>
        </authorList>
    </citation>
    <scope>NUCLEOTIDE SEQUENCE [LARGE SCALE GENOMIC DNA]</scope>
    <source>
        <strain evidence="2">CCM 8937</strain>
    </source>
</reference>
<evidence type="ECO:0000313" key="2">
    <source>
        <dbReference type="Proteomes" id="UP001597191"/>
    </source>
</evidence>
<keyword evidence="2" id="KW-1185">Reference proteome</keyword>
<dbReference type="InterPro" id="IPR006439">
    <property type="entry name" value="HAD-SF_hydro_IA"/>
</dbReference>
<dbReference type="InterPro" id="IPR023214">
    <property type="entry name" value="HAD_sf"/>
</dbReference>
<sequence length="209" mass="23251">MIRNVVFDIDGTLIDTEKAYMNALLDVANDQRHLDFTYDQVVAIYGIPGIAGLKQLGFTDAEVPEVLQAWYQAFAKYQDLVAVFPGIINTLKELQKYDVELGVVTSKTNDELAADFTPRGLTPFFRNIITSSDTKKHKPNPEPLLKMIEISEIPANETLYVGDTIFDLQSAKGAGAKFGVAGWGAHNHGQFGDMDYYFSRPAEIIDVIR</sequence>
<dbReference type="Gene3D" id="1.10.150.240">
    <property type="entry name" value="Putative phosphatase, domain 2"/>
    <property type="match status" value="1"/>
</dbReference>
<dbReference type="GO" id="GO:0016787">
    <property type="term" value="F:hydrolase activity"/>
    <property type="evidence" value="ECO:0007669"/>
    <property type="project" value="UniProtKB-KW"/>
</dbReference>
<dbReference type="InterPro" id="IPR041492">
    <property type="entry name" value="HAD_2"/>
</dbReference>
<dbReference type="Gene3D" id="3.40.50.1000">
    <property type="entry name" value="HAD superfamily/HAD-like"/>
    <property type="match status" value="1"/>
</dbReference>
<dbReference type="InterPro" id="IPR036412">
    <property type="entry name" value="HAD-like_sf"/>
</dbReference>
<dbReference type="EC" id="3.-.-.-" evidence="1"/>
<organism evidence="1 2">
    <name type="scientific">Lapidilactobacillus gannanensis</name>
    <dbReference type="NCBI Taxonomy" id="2486002"/>
    <lineage>
        <taxon>Bacteria</taxon>
        <taxon>Bacillati</taxon>
        <taxon>Bacillota</taxon>
        <taxon>Bacilli</taxon>
        <taxon>Lactobacillales</taxon>
        <taxon>Lactobacillaceae</taxon>
        <taxon>Lapidilactobacillus</taxon>
    </lineage>
</organism>
<dbReference type="PANTHER" id="PTHR43434">
    <property type="entry name" value="PHOSPHOGLYCOLATE PHOSPHATASE"/>
    <property type="match status" value="1"/>
</dbReference>
<dbReference type="SFLD" id="SFLDS00003">
    <property type="entry name" value="Haloacid_Dehalogenase"/>
    <property type="match status" value="1"/>
</dbReference>
<proteinExistence type="predicted"/>
<dbReference type="Proteomes" id="UP001597191">
    <property type="component" value="Unassembled WGS sequence"/>
</dbReference>
<dbReference type="EMBL" id="JBHTOH010000014">
    <property type="protein sequence ID" value="MFD1410312.1"/>
    <property type="molecule type" value="Genomic_DNA"/>
</dbReference>
<dbReference type="NCBIfam" id="TIGR01549">
    <property type="entry name" value="HAD-SF-IA-v1"/>
    <property type="match status" value="1"/>
</dbReference>
<dbReference type="InterPro" id="IPR023198">
    <property type="entry name" value="PGP-like_dom2"/>
</dbReference>
<dbReference type="InterPro" id="IPR050155">
    <property type="entry name" value="HAD-like_hydrolase_sf"/>
</dbReference>
<dbReference type="SFLD" id="SFLDG01129">
    <property type="entry name" value="C1.5:_HAD__Beta-PGM__Phosphata"/>
    <property type="match status" value="1"/>
</dbReference>
<gene>
    <name evidence="1" type="ORF">ACFQ4R_01565</name>
</gene>
<name>A0ABW4BN29_9LACO</name>
<dbReference type="Pfam" id="PF13419">
    <property type="entry name" value="HAD_2"/>
    <property type="match status" value="1"/>
</dbReference>